<gene>
    <name evidence="7" type="ORF">GHT07_06070</name>
</gene>
<organism evidence="7 8">
    <name type="scientific">Caenimonas koreensis DSM 17982</name>
    <dbReference type="NCBI Taxonomy" id="1121255"/>
    <lineage>
        <taxon>Bacteria</taxon>
        <taxon>Pseudomonadati</taxon>
        <taxon>Pseudomonadota</taxon>
        <taxon>Betaproteobacteria</taxon>
        <taxon>Burkholderiales</taxon>
        <taxon>Comamonadaceae</taxon>
        <taxon>Caenimonas</taxon>
    </lineage>
</organism>
<dbReference type="PANTHER" id="PTHR43646">
    <property type="entry name" value="GLYCOSYLTRANSFERASE"/>
    <property type="match status" value="1"/>
</dbReference>
<keyword evidence="3" id="KW-0328">Glycosyltransferase</keyword>
<evidence type="ECO:0000259" key="6">
    <source>
        <dbReference type="Pfam" id="PF00535"/>
    </source>
</evidence>
<dbReference type="SUPFAM" id="SSF53448">
    <property type="entry name" value="Nucleotide-diphospho-sugar transferases"/>
    <property type="match status" value="1"/>
</dbReference>
<dbReference type="Gene3D" id="3.90.550.10">
    <property type="entry name" value="Spore Coat Polysaccharide Biosynthesis Protein SpsA, Chain A"/>
    <property type="match status" value="1"/>
</dbReference>
<comment type="subcellular location">
    <subcellularLocation>
        <location evidence="1">Cell membrane</location>
    </subcellularLocation>
</comment>
<feature type="domain" description="Glycosyltransferase 2-like" evidence="6">
    <location>
        <begin position="7"/>
        <end position="137"/>
    </location>
</feature>
<dbReference type="InterPro" id="IPR029044">
    <property type="entry name" value="Nucleotide-diphossugar_trans"/>
</dbReference>
<evidence type="ECO:0000313" key="8">
    <source>
        <dbReference type="Proteomes" id="UP000487350"/>
    </source>
</evidence>
<evidence type="ECO:0000313" key="7">
    <source>
        <dbReference type="EMBL" id="MRD46833.1"/>
    </source>
</evidence>
<evidence type="ECO:0000256" key="3">
    <source>
        <dbReference type="ARBA" id="ARBA00022676"/>
    </source>
</evidence>
<evidence type="ECO:0000256" key="2">
    <source>
        <dbReference type="ARBA" id="ARBA00022475"/>
    </source>
</evidence>
<name>A0A844B132_9BURK</name>
<dbReference type="Proteomes" id="UP000487350">
    <property type="component" value="Unassembled WGS sequence"/>
</dbReference>
<dbReference type="Pfam" id="PF00535">
    <property type="entry name" value="Glycos_transf_2"/>
    <property type="match status" value="1"/>
</dbReference>
<proteinExistence type="predicted"/>
<comment type="caution">
    <text evidence="7">The sequence shown here is derived from an EMBL/GenBank/DDBJ whole genome shotgun (WGS) entry which is preliminary data.</text>
</comment>
<keyword evidence="4 7" id="KW-0808">Transferase</keyword>
<evidence type="ECO:0000256" key="1">
    <source>
        <dbReference type="ARBA" id="ARBA00004236"/>
    </source>
</evidence>
<evidence type="ECO:0000256" key="4">
    <source>
        <dbReference type="ARBA" id="ARBA00022679"/>
    </source>
</evidence>
<keyword evidence="5" id="KW-0472">Membrane</keyword>
<evidence type="ECO:0000256" key="5">
    <source>
        <dbReference type="ARBA" id="ARBA00023136"/>
    </source>
</evidence>
<dbReference type="EMBL" id="WJBU01000005">
    <property type="protein sequence ID" value="MRD46833.1"/>
    <property type="molecule type" value="Genomic_DNA"/>
</dbReference>
<keyword evidence="8" id="KW-1185">Reference proteome</keyword>
<protein>
    <submittedName>
        <fullName evidence="7">Glycosyltransferase</fullName>
    </submittedName>
</protein>
<keyword evidence="2" id="KW-1003">Cell membrane</keyword>
<reference evidence="7 8" key="1">
    <citation type="submission" date="2019-11" db="EMBL/GenBank/DDBJ databases">
        <title>Caenimonas koreensis gen. nov., sp. nov., isolated from activated sludge.</title>
        <authorList>
            <person name="Seung H.R."/>
        </authorList>
    </citation>
    <scope>NUCLEOTIDE SEQUENCE [LARGE SCALE GENOMIC DNA]</scope>
    <source>
        <strain evidence="7 8">EMB320</strain>
    </source>
</reference>
<dbReference type="CDD" id="cd00761">
    <property type="entry name" value="Glyco_tranf_GTA_type"/>
    <property type="match status" value="1"/>
</dbReference>
<dbReference type="GO" id="GO:0016757">
    <property type="term" value="F:glycosyltransferase activity"/>
    <property type="evidence" value="ECO:0007669"/>
    <property type="project" value="UniProtKB-KW"/>
</dbReference>
<dbReference type="OrthoDB" id="9815923at2"/>
<dbReference type="InterPro" id="IPR001173">
    <property type="entry name" value="Glyco_trans_2-like"/>
</dbReference>
<dbReference type="RefSeq" id="WP_153584169.1">
    <property type="nucleotide sequence ID" value="NZ_WJBU01000005.1"/>
</dbReference>
<dbReference type="PANTHER" id="PTHR43646:SF2">
    <property type="entry name" value="GLYCOSYLTRANSFERASE 2-LIKE DOMAIN-CONTAINING PROTEIN"/>
    <property type="match status" value="1"/>
</dbReference>
<dbReference type="GO" id="GO:0005886">
    <property type="term" value="C:plasma membrane"/>
    <property type="evidence" value="ECO:0007669"/>
    <property type="project" value="UniProtKB-SubCell"/>
</dbReference>
<accession>A0A844B132</accession>
<dbReference type="AlphaFoldDB" id="A0A844B132"/>
<sequence>MTPTLFIGIATWNSARFLEPCLARIAATCSTFPYQVGIVDNGSTDGTVALARSKGCKVEVRESVFPDALNRLVGMSDAPYTLFMHSDTMLMNPDWFEVCRAKLQGTHALISPQDIGCGPFTRPWGKGMPESSFMLFRTPDLKRMRYVRWVRRFRIRWPQRVVNFYSNHATHFLPDELQRRGLTWVPMKVHTSRYLPETLYTPGANVKCWSDELAHLEYGLGNFYSVDGVFTHYHNWYERLLDNEHSKRQPDQSGIPLDYVGQRSRQFLADLAAGQVNYPDVTTPEREPAAIPVTA</sequence>